<evidence type="ECO:0000313" key="7">
    <source>
        <dbReference type="EMBL" id="SNB65476.1"/>
    </source>
</evidence>
<dbReference type="GO" id="GO:0003700">
    <property type="term" value="F:DNA-binding transcription factor activity"/>
    <property type="evidence" value="ECO:0007669"/>
    <property type="project" value="InterPro"/>
</dbReference>
<dbReference type="EMBL" id="FYEH01000004">
    <property type="protein sequence ID" value="SNB65476.1"/>
    <property type="molecule type" value="Genomic_DNA"/>
</dbReference>
<dbReference type="InterPro" id="IPR051446">
    <property type="entry name" value="HTH_trans_reg/aminotransferase"/>
</dbReference>
<dbReference type="Gene3D" id="3.40.640.10">
    <property type="entry name" value="Type I PLP-dependent aspartate aminotransferase-like (Major domain)"/>
    <property type="match status" value="1"/>
</dbReference>
<evidence type="ECO:0000313" key="8">
    <source>
        <dbReference type="Proteomes" id="UP000197065"/>
    </source>
</evidence>
<sequence>MVSINRKALVDIGGPSYQAIATALGDAIAKGDLGPDAKLPPQRELAWQLEVTVGTISRAYDLLARRGLVRGEIGRGTFVNARPAEFAPALAQAAQTDEVRDLTSNTIAYTGVQSRLPALLAAIAQDPGTSGLFSRYPPIVGTLRHRELSSKWLMTMGLRTAPSQLSIMNGTQSALAAALFATTRSGAPLMMESLSYTGAINVARGLGLRLEPLSMDNQGVMSESLRNVSLQSGAKIAVIQPNLHNPTTICMSEERRREICEVAKDLDLLLIEDDVYGPLVEQAPPQLASMAPEHTIYITGASKCLSPGLRFAVVYTPEALVGKMASAQAELSLASPPLIAELFCRAFEDGLVSIACAEQRREMAARHEIAFRRLAHTLPDASMMTADPCGLHVWLQLPSSWTMSEFVLSLARQGILVAPSDRFHVGRGLPPKAVRISISALRSREALATALDTIASHLIEGNQPVTASV</sequence>
<accession>A0A212R0Q0</accession>
<dbReference type="GO" id="GO:0003677">
    <property type="term" value="F:DNA binding"/>
    <property type="evidence" value="ECO:0007669"/>
    <property type="project" value="UniProtKB-KW"/>
</dbReference>
<organism evidence="7 8">
    <name type="scientific">Arboricoccus pini</name>
    <dbReference type="NCBI Taxonomy" id="1963835"/>
    <lineage>
        <taxon>Bacteria</taxon>
        <taxon>Pseudomonadati</taxon>
        <taxon>Pseudomonadota</taxon>
        <taxon>Alphaproteobacteria</taxon>
        <taxon>Geminicoccales</taxon>
        <taxon>Geminicoccaceae</taxon>
        <taxon>Arboricoccus</taxon>
    </lineage>
</organism>
<gene>
    <name evidence="7" type="ORF">SAMN07250955_104274</name>
</gene>
<dbReference type="CDD" id="cd07377">
    <property type="entry name" value="WHTH_GntR"/>
    <property type="match status" value="1"/>
</dbReference>
<dbReference type="InterPro" id="IPR036390">
    <property type="entry name" value="WH_DNA-bd_sf"/>
</dbReference>
<feature type="domain" description="HTH gntR-type" evidence="6">
    <location>
        <begin position="14"/>
        <end position="82"/>
    </location>
</feature>
<evidence type="ECO:0000259" key="6">
    <source>
        <dbReference type="PROSITE" id="PS50949"/>
    </source>
</evidence>
<dbReference type="PANTHER" id="PTHR46577">
    <property type="entry name" value="HTH-TYPE TRANSCRIPTIONAL REGULATORY PROTEIN GABR"/>
    <property type="match status" value="1"/>
</dbReference>
<dbReference type="InterPro" id="IPR015424">
    <property type="entry name" value="PyrdxlP-dep_Trfase"/>
</dbReference>
<evidence type="ECO:0000256" key="3">
    <source>
        <dbReference type="ARBA" id="ARBA00023015"/>
    </source>
</evidence>
<dbReference type="InterPro" id="IPR004839">
    <property type="entry name" value="Aminotransferase_I/II_large"/>
</dbReference>
<dbReference type="OrthoDB" id="9804020at2"/>
<reference evidence="7 8" key="1">
    <citation type="submission" date="2017-06" db="EMBL/GenBank/DDBJ databases">
        <authorList>
            <person name="Kim H.J."/>
            <person name="Triplett B.A."/>
        </authorList>
    </citation>
    <scope>NUCLEOTIDE SEQUENCE [LARGE SCALE GENOMIC DNA]</scope>
    <source>
        <strain evidence="7 8">B29T1</strain>
    </source>
</reference>
<dbReference type="CDD" id="cd00609">
    <property type="entry name" value="AAT_like"/>
    <property type="match status" value="1"/>
</dbReference>
<keyword evidence="5" id="KW-0804">Transcription</keyword>
<evidence type="ECO:0000256" key="2">
    <source>
        <dbReference type="ARBA" id="ARBA00022898"/>
    </source>
</evidence>
<dbReference type="RefSeq" id="WP_088560846.1">
    <property type="nucleotide sequence ID" value="NZ_FYEH01000004.1"/>
</dbReference>
<evidence type="ECO:0000256" key="4">
    <source>
        <dbReference type="ARBA" id="ARBA00023125"/>
    </source>
</evidence>
<dbReference type="Pfam" id="PF00155">
    <property type="entry name" value="Aminotran_1_2"/>
    <property type="match status" value="1"/>
</dbReference>
<protein>
    <submittedName>
        <fullName evidence="7">Transcriptional regulator, GntR family</fullName>
    </submittedName>
</protein>
<dbReference type="SUPFAM" id="SSF53383">
    <property type="entry name" value="PLP-dependent transferases"/>
    <property type="match status" value="1"/>
</dbReference>
<dbReference type="InterPro" id="IPR036388">
    <property type="entry name" value="WH-like_DNA-bd_sf"/>
</dbReference>
<dbReference type="SMART" id="SM00345">
    <property type="entry name" value="HTH_GNTR"/>
    <property type="match status" value="1"/>
</dbReference>
<keyword evidence="2" id="KW-0663">Pyridoxal phosphate</keyword>
<dbReference type="Proteomes" id="UP000197065">
    <property type="component" value="Unassembled WGS sequence"/>
</dbReference>
<dbReference type="GO" id="GO:0030170">
    <property type="term" value="F:pyridoxal phosphate binding"/>
    <property type="evidence" value="ECO:0007669"/>
    <property type="project" value="InterPro"/>
</dbReference>
<dbReference type="Pfam" id="PF00392">
    <property type="entry name" value="GntR"/>
    <property type="match status" value="1"/>
</dbReference>
<dbReference type="PANTHER" id="PTHR46577:SF1">
    <property type="entry name" value="HTH-TYPE TRANSCRIPTIONAL REGULATORY PROTEIN GABR"/>
    <property type="match status" value="1"/>
</dbReference>
<dbReference type="AlphaFoldDB" id="A0A212R0Q0"/>
<keyword evidence="8" id="KW-1185">Reference proteome</keyword>
<proteinExistence type="inferred from homology"/>
<dbReference type="PROSITE" id="PS50949">
    <property type="entry name" value="HTH_GNTR"/>
    <property type="match status" value="1"/>
</dbReference>
<dbReference type="Gene3D" id="1.10.10.10">
    <property type="entry name" value="Winged helix-like DNA-binding domain superfamily/Winged helix DNA-binding domain"/>
    <property type="match status" value="1"/>
</dbReference>
<keyword evidence="4" id="KW-0238">DNA-binding</keyword>
<name>A0A212R0Q0_9PROT</name>
<dbReference type="InterPro" id="IPR015421">
    <property type="entry name" value="PyrdxlP-dep_Trfase_major"/>
</dbReference>
<dbReference type="InterPro" id="IPR000524">
    <property type="entry name" value="Tscrpt_reg_HTH_GntR"/>
</dbReference>
<keyword evidence="3" id="KW-0805">Transcription regulation</keyword>
<comment type="similarity">
    <text evidence="1">In the C-terminal section; belongs to the class-I pyridoxal-phosphate-dependent aminotransferase family.</text>
</comment>
<dbReference type="SUPFAM" id="SSF46785">
    <property type="entry name" value="Winged helix' DNA-binding domain"/>
    <property type="match status" value="1"/>
</dbReference>
<evidence type="ECO:0000256" key="1">
    <source>
        <dbReference type="ARBA" id="ARBA00005384"/>
    </source>
</evidence>
<evidence type="ECO:0000256" key="5">
    <source>
        <dbReference type="ARBA" id="ARBA00023163"/>
    </source>
</evidence>